<organism evidence="1 2">
    <name type="scientific">Dreissena polymorpha</name>
    <name type="common">Zebra mussel</name>
    <name type="synonym">Mytilus polymorpha</name>
    <dbReference type="NCBI Taxonomy" id="45954"/>
    <lineage>
        <taxon>Eukaryota</taxon>
        <taxon>Metazoa</taxon>
        <taxon>Spiralia</taxon>
        <taxon>Lophotrochozoa</taxon>
        <taxon>Mollusca</taxon>
        <taxon>Bivalvia</taxon>
        <taxon>Autobranchia</taxon>
        <taxon>Heteroconchia</taxon>
        <taxon>Euheterodonta</taxon>
        <taxon>Imparidentia</taxon>
        <taxon>Neoheterodontei</taxon>
        <taxon>Myida</taxon>
        <taxon>Dreissenoidea</taxon>
        <taxon>Dreissenidae</taxon>
        <taxon>Dreissena</taxon>
    </lineage>
</organism>
<sequence length="70" mass="8097">MEMTGRMLQYLLAQSLPLLPQPHPLSRPRLSIAPLHLQALLLVQGCMKICRLMGKQISFINLWTEPYCRH</sequence>
<reference evidence="1" key="2">
    <citation type="submission" date="2020-11" db="EMBL/GenBank/DDBJ databases">
        <authorList>
            <person name="McCartney M.A."/>
            <person name="Auch B."/>
            <person name="Kono T."/>
            <person name="Mallez S."/>
            <person name="Becker A."/>
            <person name="Gohl D.M."/>
            <person name="Silverstein K.A.T."/>
            <person name="Koren S."/>
            <person name="Bechman K.B."/>
            <person name="Herman A."/>
            <person name="Abrahante J.E."/>
            <person name="Garbe J."/>
        </authorList>
    </citation>
    <scope>NUCLEOTIDE SEQUENCE</scope>
    <source>
        <strain evidence="1">Duluth1</strain>
        <tissue evidence="1">Whole animal</tissue>
    </source>
</reference>
<proteinExistence type="predicted"/>
<dbReference type="Proteomes" id="UP000828390">
    <property type="component" value="Unassembled WGS sequence"/>
</dbReference>
<gene>
    <name evidence="1" type="ORF">DPMN_001506</name>
</gene>
<reference evidence="1" key="1">
    <citation type="journal article" date="2019" name="bioRxiv">
        <title>The Genome of the Zebra Mussel, Dreissena polymorpha: A Resource for Invasive Species Research.</title>
        <authorList>
            <person name="McCartney M.A."/>
            <person name="Auch B."/>
            <person name="Kono T."/>
            <person name="Mallez S."/>
            <person name="Zhang Y."/>
            <person name="Obille A."/>
            <person name="Becker A."/>
            <person name="Abrahante J.E."/>
            <person name="Garbe J."/>
            <person name="Badalamenti J.P."/>
            <person name="Herman A."/>
            <person name="Mangelson H."/>
            <person name="Liachko I."/>
            <person name="Sullivan S."/>
            <person name="Sone E.D."/>
            <person name="Koren S."/>
            <person name="Silverstein K.A.T."/>
            <person name="Beckman K.B."/>
            <person name="Gohl D.M."/>
        </authorList>
    </citation>
    <scope>NUCLEOTIDE SEQUENCE</scope>
    <source>
        <strain evidence="1">Duluth1</strain>
        <tissue evidence="1">Whole animal</tissue>
    </source>
</reference>
<protein>
    <submittedName>
        <fullName evidence="1">Uncharacterized protein</fullName>
    </submittedName>
</protein>
<name>A0A9D4MLH5_DREPO</name>
<accession>A0A9D4MLH5</accession>
<dbReference type="EMBL" id="JAIWYP010000001">
    <property type="protein sequence ID" value="KAH3877631.1"/>
    <property type="molecule type" value="Genomic_DNA"/>
</dbReference>
<dbReference type="AlphaFoldDB" id="A0A9D4MLH5"/>
<evidence type="ECO:0000313" key="2">
    <source>
        <dbReference type="Proteomes" id="UP000828390"/>
    </source>
</evidence>
<keyword evidence="2" id="KW-1185">Reference proteome</keyword>
<comment type="caution">
    <text evidence="1">The sequence shown here is derived from an EMBL/GenBank/DDBJ whole genome shotgun (WGS) entry which is preliminary data.</text>
</comment>
<evidence type="ECO:0000313" key="1">
    <source>
        <dbReference type="EMBL" id="KAH3877631.1"/>
    </source>
</evidence>